<sequence>MSEPAIITVAITGAVPTTKDNAAVPVTPEQQVASAVEAFRAGATVCHVHVRDEHERPSSDPQRYEAVRAGIQRECPEMVVQFSTGARGRSIEERFACLELRPEMASFATGSVNFPNQIYENPPAVVEDIAPRFVALGIRPEIEVFDLAMLYKAADLVHREQLAPAPHVQLVMGIKNALPPRESLVEFFAAEVAELIPGATWGCMATGRFQLAANRWALARGGHVRTGLEDNLYYDKGRLAASNAELVARAAGLCAEYGRHPASPAETRRLLHVSTVGALS</sequence>
<dbReference type="PANTHER" id="PTHR37418">
    <property type="entry name" value="3-KETO-5-AMINOHEXANOATE CLEAVAGE ENZYME-RELATED"/>
    <property type="match status" value="1"/>
</dbReference>
<comment type="cofactor">
    <cofactor evidence="1">
        <name>Zn(2+)</name>
        <dbReference type="ChEBI" id="CHEBI:29105"/>
    </cofactor>
</comment>
<gene>
    <name evidence="5" type="ORF">HFP15_05355</name>
</gene>
<accession>A0ABX1IXT4</accession>
<comment type="caution">
    <text evidence="5">The sequence shown here is derived from an EMBL/GenBank/DDBJ whole genome shotgun (WGS) entry which is preliminary data.</text>
</comment>
<keyword evidence="6" id="KW-1185">Reference proteome</keyword>
<evidence type="ECO:0000256" key="2">
    <source>
        <dbReference type="ARBA" id="ARBA00022679"/>
    </source>
</evidence>
<dbReference type="InterPro" id="IPR013785">
    <property type="entry name" value="Aldolase_TIM"/>
</dbReference>
<dbReference type="Gene3D" id="3.20.20.70">
    <property type="entry name" value="Aldolase class I"/>
    <property type="match status" value="1"/>
</dbReference>
<dbReference type="RefSeq" id="WP_168512039.1">
    <property type="nucleotide sequence ID" value="NZ_JAAXLS010000002.1"/>
</dbReference>
<reference evidence="5 6" key="1">
    <citation type="submission" date="2020-04" db="EMBL/GenBank/DDBJ databases">
        <title>Novel species.</title>
        <authorList>
            <person name="Teo W.F.A."/>
            <person name="Lipun K."/>
            <person name="Srisuk N."/>
            <person name="Duangmal K."/>
        </authorList>
    </citation>
    <scope>NUCLEOTIDE SEQUENCE [LARGE SCALE GENOMIC DNA]</scope>
    <source>
        <strain evidence="5 6">K13G38</strain>
    </source>
</reference>
<dbReference type="InterPro" id="IPR008567">
    <property type="entry name" value="BKACE"/>
</dbReference>
<keyword evidence="3" id="KW-0479">Metal-binding</keyword>
<name>A0ABX1IXT4_9PSEU</name>
<dbReference type="PANTHER" id="PTHR37418:SF2">
    <property type="entry name" value="3-KETO-5-AMINOHEXANOATE CLEAVAGE ENZYME"/>
    <property type="match status" value="1"/>
</dbReference>
<dbReference type="EMBL" id="JAAXLS010000002">
    <property type="protein sequence ID" value="NKQ52302.1"/>
    <property type="molecule type" value="Genomic_DNA"/>
</dbReference>
<keyword evidence="2" id="KW-0808">Transferase</keyword>
<evidence type="ECO:0000256" key="1">
    <source>
        <dbReference type="ARBA" id="ARBA00001947"/>
    </source>
</evidence>
<organism evidence="5 6">
    <name type="scientific">Amycolatopsis acididurans</name>
    <dbReference type="NCBI Taxonomy" id="2724524"/>
    <lineage>
        <taxon>Bacteria</taxon>
        <taxon>Bacillati</taxon>
        <taxon>Actinomycetota</taxon>
        <taxon>Actinomycetes</taxon>
        <taxon>Pseudonocardiales</taxon>
        <taxon>Pseudonocardiaceae</taxon>
        <taxon>Amycolatopsis</taxon>
    </lineage>
</organism>
<evidence type="ECO:0000256" key="4">
    <source>
        <dbReference type="ARBA" id="ARBA00022833"/>
    </source>
</evidence>
<dbReference type="Proteomes" id="UP000715441">
    <property type="component" value="Unassembled WGS sequence"/>
</dbReference>
<protein>
    <submittedName>
        <fullName evidence="5">3-keto-5-aminohexanoate cleavage protein</fullName>
    </submittedName>
</protein>
<proteinExistence type="predicted"/>
<dbReference type="Pfam" id="PF05853">
    <property type="entry name" value="BKACE"/>
    <property type="match status" value="1"/>
</dbReference>
<evidence type="ECO:0000256" key="3">
    <source>
        <dbReference type="ARBA" id="ARBA00022723"/>
    </source>
</evidence>
<evidence type="ECO:0000313" key="5">
    <source>
        <dbReference type="EMBL" id="NKQ52302.1"/>
    </source>
</evidence>
<evidence type="ECO:0000313" key="6">
    <source>
        <dbReference type="Proteomes" id="UP000715441"/>
    </source>
</evidence>
<keyword evidence="4" id="KW-0862">Zinc</keyword>